<keyword evidence="6" id="KW-0472">Membrane</keyword>
<evidence type="ECO:0000313" key="10">
    <source>
        <dbReference type="Proteomes" id="UP001207408"/>
    </source>
</evidence>
<evidence type="ECO:0000313" key="9">
    <source>
        <dbReference type="EMBL" id="MCW3804494.1"/>
    </source>
</evidence>
<organism evidence="9 10">
    <name type="scientific">Plebeiibacterium marinum</name>
    <dbReference type="NCBI Taxonomy" id="2992111"/>
    <lineage>
        <taxon>Bacteria</taxon>
        <taxon>Pseudomonadati</taxon>
        <taxon>Bacteroidota</taxon>
        <taxon>Bacteroidia</taxon>
        <taxon>Marinilabiliales</taxon>
        <taxon>Marinilabiliaceae</taxon>
        <taxon>Plebeiibacterium</taxon>
    </lineage>
</organism>
<evidence type="ECO:0000256" key="1">
    <source>
        <dbReference type="ARBA" id="ARBA00004442"/>
    </source>
</evidence>
<evidence type="ECO:0000256" key="6">
    <source>
        <dbReference type="ARBA" id="ARBA00023136"/>
    </source>
</evidence>
<accession>A0AAE3MBH0</accession>
<proteinExistence type="inferred from homology"/>
<protein>
    <submittedName>
        <fullName evidence="9">TolC family protein</fullName>
    </submittedName>
</protein>
<comment type="subcellular location">
    <subcellularLocation>
        <location evidence="1">Cell outer membrane</location>
    </subcellularLocation>
</comment>
<dbReference type="PANTHER" id="PTHR30026:SF20">
    <property type="entry name" value="OUTER MEMBRANE PROTEIN TOLC"/>
    <property type="match status" value="1"/>
</dbReference>
<reference evidence="9" key="1">
    <citation type="submission" date="2022-10" db="EMBL/GenBank/DDBJ databases">
        <authorList>
            <person name="Yu W.X."/>
        </authorList>
    </citation>
    <scope>NUCLEOTIDE SEQUENCE</scope>
    <source>
        <strain evidence="9">D04</strain>
    </source>
</reference>
<dbReference type="Pfam" id="PF02321">
    <property type="entry name" value="OEP"/>
    <property type="match status" value="1"/>
</dbReference>
<evidence type="ECO:0000256" key="7">
    <source>
        <dbReference type="ARBA" id="ARBA00023237"/>
    </source>
</evidence>
<dbReference type="SUPFAM" id="SSF56954">
    <property type="entry name" value="Outer membrane efflux proteins (OEP)"/>
    <property type="match status" value="1"/>
</dbReference>
<dbReference type="GO" id="GO:0009279">
    <property type="term" value="C:cell outer membrane"/>
    <property type="evidence" value="ECO:0007669"/>
    <property type="project" value="UniProtKB-SubCell"/>
</dbReference>
<comment type="caution">
    <text evidence="9">The sequence shown here is derived from an EMBL/GenBank/DDBJ whole genome shotgun (WGS) entry which is preliminary data.</text>
</comment>
<name>A0AAE3MBH0_9BACT</name>
<comment type="similarity">
    <text evidence="2">Belongs to the outer membrane factor (OMF) (TC 1.B.17) family.</text>
</comment>
<dbReference type="Proteomes" id="UP001207408">
    <property type="component" value="Unassembled WGS sequence"/>
</dbReference>
<evidence type="ECO:0000256" key="5">
    <source>
        <dbReference type="ARBA" id="ARBA00022692"/>
    </source>
</evidence>
<evidence type="ECO:0000256" key="3">
    <source>
        <dbReference type="ARBA" id="ARBA00022448"/>
    </source>
</evidence>
<dbReference type="GO" id="GO:0015562">
    <property type="term" value="F:efflux transmembrane transporter activity"/>
    <property type="evidence" value="ECO:0007669"/>
    <property type="project" value="InterPro"/>
</dbReference>
<dbReference type="GO" id="GO:1990281">
    <property type="term" value="C:efflux pump complex"/>
    <property type="evidence" value="ECO:0007669"/>
    <property type="project" value="TreeGrafter"/>
</dbReference>
<keyword evidence="7" id="KW-0998">Cell outer membrane</keyword>
<dbReference type="InterPro" id="IPR051906">
    <property type="entry name" value="TolC-like"/>
</dbReference>
<feature type="coiled-coil region" evidence="8">
    <location>
        <begin position="308"/>
        <end position="335"/>
    </location>
</feature>
<evidence type="ECO:0000256" key="4">
    <source>
        <dbReference type="ARBA" id="ARBA00022452"/>
    </source>
</evidence>
<gene>
    <name evidence="9" type="ORF">OM074_02590</name>
</gene>
<dbReference type="Gene3D" id="1.20.1600.10">
    <property type="entry name" value="Outer membrane efflux proteins (OEP)"/>
    <property type="match status" value="1"/>
</dbReference>
<dbReference type="InterPro" id="IPR003423">
    <property type="entry name" value="OMP_efflux"/>
</dbReference>
<keyword evidence="10" id="KW-1185">Reference proteome</keyword>
<keyword evidence="5" id="KW-0812">Transmembrane</keyword>
<dbReference type="RefSeq" id="WP_301197715.1">
    <property type="nucleotide sequence ID" value="NZ_JAPDPI010000003.1"/>
</dbReference>
<keyword evidence="4" id="KW-1134">Transmembrane beta strand</keyword>
<dbReference type="AlphaFoldDB" id="A0AAE3MBH0"/>
<evidence type="ECO:0000256" key="2">
    <source>
        <dbReference type="ARBA" id="ARBA00007613"/>
    </source>
</evidence>
<keyword evidence="3" id="KW-0813">Transport</keyword>
<dbReference type="EMBL" id="JAPDPI010000003">
    <property type="protein sequence ID" value="MCW3804494.1"/>
    <property type="molecule type" value="Genomic_DNA"/>
</dbReference>
<evidence type="ECO:0000256" key="8">
    <source>
        <dbReference type="SAM" id="Coils"/>
    </source>
</evidence>
<dbReference type="PANTHER" id="PTHR30026">
    <property type="entry name" value="OUTER MEMBRANE PROTEIN TOLC"/>
    <property type="match status" value="1"/>
</dbReference>
<sequence length="381" mass="43915">MPNGKKLPRVDVDASYGKLTNIPVFKNGILEDPEYIPIKDHSTYGAGIEAYFNLYNGNKNNLQLKQEESKQVLQQYLMEETASNVFYKVAENYLDVQRCLALKMLIEQNIRRNKKRLDQITKLYSNGVVLKSDLLRAQLQLSKEQVNLLKMSNNVELSTQQLNILIGYDDEDIINPTDSLGLDCIKGDLLYRDYLDQAMRSSPHEKIAQTQIVMSQLKEKEQRADKLPQIGMFGEYTYSYPQNKLYPYATSPYLLGVAGVKVSYNISALYRDVHKEKAASIMIEKQKLIKEKMEDNLRNSIQIAFKRFHESLEEIDVAKMNIKQAEENYRIVNETYFNQLALLTDLLSADTQLIQAKCDLVNSQISARLYYYQLLKISGQL</sequence>
<dbReference type="GO" id="GO:0015288">
    <property type="term" value="F:porin activity"/>
    <property type="evidence" value="ECO:0007669"/>
    <property type="project" value="TreeGrafter"/>
</dbReference>
<keyword evidence="8" id="KW-0175">Coiled coil</keyword>